<dbReference type="InterPro" id="IPR006861">
    <property type="entry name" value="HABP4_PAIRBP1-bd"/>
</dbReference>
<name>A0A0S4TDZ9_CRYHO</name>
<feature type="compositionally biased region" description="Basic residues" evidence="1">
    <location>
        <begin position="71"/>
        <end position="83"/>
    </location>
</feature>
<feature type="region of interest" description="Disordered" evidence="1">
    <location>
        <begin position="208"/>
        <end position="230"/>
    </location>
</feature>
<evidence type="ECO:0000313" key="4">
    <source>
        <dbReference type="EMBL" id="PPS92795.1"/>
    </source>
</evidence>
<organism evidence="3">
    <name type="scientific">Cryptosporidium hominis</name>
    <dbReference type="NCBI Taxonomy" id="237895"/>
    <lineage>
        <taxon>Eukaryota</taxon>
        <taxon>Sar</taxon>
        <taxon>Alveolata</taxon>
        <taxon>Apicomplexa</taxon>
        <taxon>Conoidasida</taxon>
        <taxon>Coccidia</taxon>
        <taxon>Eucoccidiorida</taxon>
        <taxon>Eimeriorina</taxon>
        <taxon>Cryptosporidiidae</taxon>
        <taxon>Cryptosporidium</taxon>
    </lineage>
</organism>
<dbReference type="SMART" id="SM01233">
    <property type="entry name" value="HABP4_PAI-RBP1"/>
    <property type="match status" value="1"/>
</dbReference>
<dbReference type="VEuPathDB" id="CryptoDB:ChTU502y2012_389g0055"/>
<dbReference type="Proteomes" id="UP000199752">
    <property type="component" value="Chromosome 3"/>
</dbReference>
<accession>A0A0S4TDZ9</accession>
<gene>
    <name evidence="3" type="ORF">CHUDEA3_1220</name>
    <name evidence="4" type="ORF">GY17_00002644</name>
</gene>
<proteinExistence type="predicted"/>
<evidence type="ECO:0000313" key="3">
    <source>
        <dbReference type="EMBL" id="CUV04975.1"/>
    </source>
</evidence>
<dbReference type="EMBL" id="JTAI01000028">
    <property type="protein sequence ID" value="PPS92795.1"/>
    <property type="molecule type" value="Genomic_DNA"/>
</dbReference>
<feature type="compositionally biased region" description="Low complexity" evidence="1">
    <location>
        <begin position="128"/>
        <end position="139"/>
    </location>
</feature>
<dbReference type="VEuPathDB" id="CryptoDB:Chro.30154"/>
<dbReference type="VEuPathDB" id="CryptoDB:GY17_00002644"/>
<dbReference type="VEuPathDB" id="CryptoDB:CHUDEA3_1220"/>
<evidence type="ECO:0000256" key="1">
    <source>
        <dbReference type="SAM" id="MobiDB-lite"/>
    </source>
</evidence>
<feature type="compositionally biased region" description="Basic and acidic residues" evidence="1">
    <location>
        <begin position="272"/>
        <end position="281"/>
    </location>
</feature>
<reference evidence="4 5" key="3">
    <citation type="submission" date="2017-10" db="EMBL/GenBank/DDBJ databases">
        <title>Consistent, comparative and evidence-based genome annotation and re-annotation for the closely-related species, Cryptosporidium parvum, C. hominis and C. tyzzeri.</title>
        <authorList>
            <person name="Baptista R.P."/>
            <person name="Li Y."/>
            <person name="Sateriale A."/>
            <person name="Striepen B."/>
            <person name="Kissinger J.C."/>
        </authorList>
    </citation>
    <scope>NUCLEOTIDE SEQUENCE [LARGE SCALE GENOMIC DNA]</scope>
    <source>
        <strain evidence="4">30976</strain>
    </source>
</reference>
<reference evidence="4 5" key="1">
    <citation type="submission" date="2014-11" db="EMBL/GenBank/DDBJ databases">
        <title>Comparative genomic analysis of Cryptosporidium hominis reveals occurrence of genetic recombination in virulent subtypes.</title>
        <authorList>
            <person name="Guo Y."/>
            <person name="Tang K."/>
            <person name="Frace M."/>
            <person name="Li N."/>
            <person name="Roellig D.M."/>
            <person name="Sammons S."/>
            <person name="Knipe K."/>
            <person name="Rowe L."/>
            <person name="Feng Y."/>
            <person name="Xiao L."/>
        </authorList>
    </citation>
    <scope>NUCLEOTIDE SEQUENCE [LARGE SCALE GENOMIC DNA]</scope>
    <source>
        <strain evidence="4">30976</strain>
    </source>
</reference>
<evidence type="ECO:0000259" key="2">
    <source>
        <dbReference type="SMART" id="SM01233"/>
    </source>
</evidence>
<feature type="region of interest" description="Disordered" evidence="1">
    <location>
        <begin position="19"/>
        <end position="164"/>
    </location>
</feature>
<dbReference type="Proteomes" id="UP001429100">
    <property type="component" value="Unassembled WGS sequence"/>
</dbReference>
<reference evidence="3" key="2">
    <citation type="submission" date="2015-08" db="EMBL/GenBank/DDBJ databases">
        <authorList>
            <person name="Babu N.S."/>
            <person name="Beckwith C.J."/>
            <person name="Beseler K.G."/>
            <person name="Brison A."/>
            <person name="Carone J.V."/>
            <person name="Caskin T.P."/>
            <person name="Diamond M."/>
            <person name="Durham M.E."/>
            <person name="Foxe J.M."/>
            <person name="Go M."/>
            <person name="Henderson B.A."/>
            <person name="Jones I.B."/>
            <person name="McGettigan J.A."/>
            <person name="Micheletti S.J."/>
            <person name="Nasrallah M.E."/>
            <person name="Ortiz D."/>
            <person name="Piller C.R."/>
            <person name="Privatt S.R."/>
            <person name="Schneider S.L."/>
            <person name="Sharp S."/>
            <person name="Smith T.C."/>
            <person name="Stanton J.D."/>
            <person name="Ullery H.E."/>
            <person name="Wilson R.J."/>
            <person name="Serrano M.G."/>
            <person name="Buck G."/>
            <person name="Lee V."/>
            <person name="Wang Y."/>
            <person name="Carvalho R."/>
            <person name="Voegtly L."/>
            <person name="Shi R."/>
            <person name="Duckworth R."/>
            <person name="Johnson A."/>
            <person name="Loviza R."/>
            <person name="Walstead R."/>
            <person name="Shah Z."/>
            <person name="Kiflezghi M."/>
            <person name="Wade K."/>
            <person name="Ball S.L."/>
            <person name="Bradley K.W."/>
            <person name="Asai D.J."/>
            <person name="Bowman C.A."/>
            <person name="Russell D.A."/>
            <person name="Pope W.H."/>
            <person name="Jacobs-Sera D."/>
            <person name="Hendrix R.W."/>
            <person name="Hatfull G.F."/>
        </authorList>
    </citation>
    <scope>NUCLEOTIDE SEQUENCE [LARGE SCALE GENOMIC DNA]</scope>
</reference>
<protein>
    <submittedName>
        <fullName evidence="4">Hyaluronan/mRNA-binding protein</fullName>
    </submittedName>
</protein>
<feature type="region of interest" description="Disordered" evidence="1">
    <location>
        <begin position="246"/>
        <end position="290"/>
    </location>
</feature>
<feature type="compositionally biased region" description="Polar residues" evidence="1">
    <location>
        <begin position="37"/>
        <end position="46"/>
    </location>
</feature>
<keyword evidence="5" id="KW-1185">Reference proteome</keyword>
<sequence>MRTVYTVNTRNKFAALSLSDDEDDQQIITKQEPVKSTAGNKENPSSLIYPKNEVTPNAPASALDTTSKMSRGARKGNTVHRGGRGGYTSSHGRVFDRRDASGKAHRVSKQNDSAGIEDEVIDKEKKYNNNNSSDVASNNQLDENVGDSEESQNKVDETKEKESQMISYEEYMKKMAPKRLEVPKTEIVKGNTTAKDFEKEGLQRYVRDDGSNTITNKNNKNKANKNNTKSDKGVFNYFELVEKYTTRNSYNRRGNDDRRNRGNQRPNNSLQARREAPDVSDTRAFPVLGQ</sequence>
<feature type="domain" description="Hyaluronan/mRNA-binding protein" evidence="2">
    <location>
        <begin position="91"/>
        <end position="193"/>
    </location>
</feature>
<evidence type="ECO:0000313" key="5">
    <source>
        <dbReference type="Proteomes" id="UP001429100"/>
    </source>
</evidence>
<dbReference type="AlphaFoldDB" id="A0A0S4TDZ9"/>
<feature type="compositionally biased region" description="Basic and acidic residues" evidence="1">
    <location>
        <begin position="93"/>
        <end position="102"/>
    </location>
</feature>
<feature type="compositionally biased region" description="Basic and acidic residues" evidence="1">
    <location>
        <begin position="151"/>
        <end position="163"/>
    </location>
</feature>
<dbReference type="EMBL" id="LN877949">
    <property type="protein sequence ID" value="CUV04975.1"/>
    <property type="molecule type" value="Genomic_DNA"/>
</dbReference>
<dbReference type="Pfam" id="PF04774">
    <property type="entry name" value="HABP4_PAI-RBP1"/>
    <property type="match status" value="1"/>
</dbReference>